<dbReference type="Gene3D" id="3.40.50.2300">
    <property type="match status" value="2"/>
</dbReference>
<sequence>MVTIKDVAKLAGVAISTASNALNGKYGVKESTKKKVLEAAERLNYVPNPIAQGLVNNSTKTISLIVSGPSSYKFITNPAFFEMMKAITEVVNKRGYQVLLNLLTEEEEVQGIPRIAHSRLSDALILIGSRRGDEELTEILTKVPIPSLVVIREPPHDSIASVSWDNLRCGYMATKYLIEMGHRTIGMIGNIPGLKMTEERVRGYMLALQEAGIAYDEALVVEGDYYQDSGLVGIRKLLNQASKRPTAVFTGNDVMALGAMEGLEQEGIRIPEDISLIGCDNIPNLHLLKTPLTTISNPLSEMGRLAARKILGILEGDDELPQHVIVESELRIRSSVKRLGPM</sequence>
<dbReference type="SMART" id="SM00354">
    <property type="entry name" value="HTH_LACI"/>
    <property type="match status" value="1"/>
</dbReference>
<dbReference type="SUPFAM" id="SSF53822">
    <property type="entry name" value="Periplasmic binding protein-like I"/>
    <property type="match status" value="1"/>
</dbReference>
<dbReference type="Proteomes" id="UP001519343">
    <property type="component" value="Unassembled WGS sequence"/>
</dbReference>
<dbReference type="CDD" id="cd01392">
    <property type="entry name" value="HTH_LacI"/>
    <property type="match status" value="1"/>
</dbReference>
<evidence type="ECO:0000256" key="3">
    <source>
        <dbReference type="ARBA" id="ARBA00023163"/>
    </source>
</evidence>
<proteinExistence type="predicted"/>
<keyword evidence="3" id="KW-0804">Transcription</keyword>
<dbReference type="Pfam" id="PF13377">
    <property type="entry name" value="Peripla_BP_3"/>
    <property type="match status" value="1"/>
</dbReference>
<organism evidence="5 6">
    <name type="scientific">Ammoniphilus resinae</name>
    <dbReference type="NCBI Taxonomy" id="861532"/>
    <lineage>
        <taxon>Bacteria</taxon>
        <taxon>Bacillati</taxon>
        <taxon>Bacillota</taxon>
        <taxon>Bacilli</taxon>
        <taxon>Bacillales</taxon>
        <taxon>Paenibacillaceae</taxon>
        <taxon>Aneurinibacillus group</taxon>
        <taxon>Ammoniphilus</taxon>
    </lineage>
</organism>
<evidence type="ECO:0000313" key="5">
    <source>
        <dbReference type="EMBL" id="MBP1934464.1"/>
    </source>
</evidence>
<dbReference type="PANTHER" id="PTHR30146:SF109">
    <property type="entry name" value="HTH-TYPE TRANSCRIPTIONAL REGULATOR GALS"/>
    <property type="match status" value="1"/>
</dbReference>
<gene>
    <name evidence="5" type="ORF">J2Z37_004484</name>
</gene>
<evidence type="ECO:0000313" key="6">
    <source>
        <dbReference type="Proteomes" id="UP001519343"/>
    </source>
</evidence>
<accession>A0ABS4GW12</accession>
<evidence type="ECO:0000256" key="1">
    <source>
        <dbReference type="ARBA" id="ARBA00023015"/>
    </source>
</evidence>
<evidence type="ECO:0000259" key="4">
    <source>
        <dbReference type="PROSITE" id="PS50932"/>
    </source>
</evidence>
<dbReference type="PROSITE" id="PS50932">
    <property type="entry name" value="HTH_LACI_2"/>
    <property type="match status" value="1"/>
</dbReference>
<dbReference type="InterPro" id="IPR000843">
    <property type="entry name" value="HTH_LacI"/>
</dbReference>
<dbReference type="InterPro" id="IPR028082">
    <property type="entry name" value="Peripla_BP_I"/>
</dbReference>
<evidence type="ECO:0000256" key="2">
    <source>
        <dbReference type="ARBA" id="ARBA00023125"/>
    </source>
</evidence>
<dbReference type="PANTHER" id="PTHR30146">
    <property type="entry name" value="LACI-RELATED TRANSCRIPTIONAL REPRESSOR"/>
    <property type="match status" value="1"/>
</dbReference>
<feature type="domain" description="HTH lacI-type" evidence="4">
    <location>
        <begin position="2"/>
        <end position="56"/>
    </location>
</feature>
<dbReference type="Gene3D" id="1.10.260.40">
    <property type="entry name" value="lambda repressor-like DNA-binding domains"/>
    <property type="match status" value="1"/>
</dbReference>
<keyword evidence="6" id="KW-1185">Reference proteome</keyword>
<dbReference type="RefSeq" id="WP_209812453.1">
    <property type="nucleotide sequence ID" value="NZ_JAGGKT010000021.1"/>
</dbReference>
<keyword evidence="2" id="KW-0238">DNA-binding</keyword>
<dbReference type="InterPro" id="IPR010982">
    <property type="entry name" value="Lambda_DNA-bd_dom_sf"/>
</dbReference>
<dbReference type="InterPro" id="IPR046335">
    <property type="entry name" value="LacI/GalR-like_sensor"/>
</dbReference>
<name>A0ABS4GW12_9BACL</name>
<reference evidence="5 6" key="1">
    <citation type="submission" date="2021-03" db="EMBL/GenBank/DDBJ databases">
        <title>Genomic Encyclopedia of Type Strains, Phase IV (KMG-IV): sequencing the most valuable type-strain genomes for metagenomic binning, comparative biology and taxonomic classification.</title>
        <authorList>
            <person name="Goeker M."/>
        </authorList>
    </citation>
    <scope>NUCLEOTIDE SEQUENCE [LARGE SCALE GENOMIC DNA]</scope>
    <source>
        <strain evidence="5 6">DSM 24738</strain>
    </source>
</reference>
<dbReference type="SUPFAM" id="SSF47413">
    <property type="entry name" value="lambda repressor-like DNA-binding domains"/>
    <property type="match status" value="1"/>
</dbReference>
<dbReference type="EMBL" id="JAGGKT010000021">
    <property type="protein sequence ID" value="MBP1934464.1"/>
    <property type="molecule type" value="Genomic_DNA"/>
</dbReference>
<dbReference type="CDD" id="cd06267">
    <property type="entry name" value="PBP1_LacI_sugar_binding-like"/>
    <property type="match status" value="1"/>
</dbReference>
<dbReference type="Pfam" id="PF00356">
    <property type="entry name" value="LacI"/>
    <property type="match status" value="1"/>
</dbReference>
<comment type="caution">
    <text evidence="5">The sequence shown here is derived from an EMBL/GenBank/DDBJ whole genome shotgun (WGS) entry which is preliminary data.</text>
</comment>
<protein>
    <submittedName>
        <fullName evidence="5">LacI family transcriptional regulator</fullName>
    </submittedName>
</protein>
<keyword evidence="1" id="KW-0805">Transcription regulation</keyword>